<dbReference type="Proteomes" id="UP001610446">
    <property type="component" value="Unassembled WGS sequence"/>
</dbReference>
<dbReference type="InterPro" id="IPR029058">
    <property type="entry name" value="AB_hydrolase_fold"/>
</dbReference>
<dbReference type="InterPro" id="IPR000383">
    <property type="entry name" value="Xaa-Pro-like_dom"/>
</dbReference>
<comment type="caution">
    <text evidence="3">The sequence shown here is derived from an EMBL/GenBank/DDBJ whole genome shotgun (WGS) entry which is preliminary data.</text>
</comment>
<dbReference type="Gene3D" id="3.40.50.1820">
    <property type="entry name" value="alpha/beta hydrolase"/>
    <property type="match status" value="1"/>
</dbReference>
<sequence>MAGKKINGGYQSRHVGLKPGDSYSADEGFILLAKDQANDIFNQMGYTCAVFDYRYNGESEGLPRGLIDWHQQQEDWKSAIIYTRQLENVDPDQVGLFGTSFSGGHVIQLAASDKRVKAVIIAAAPKLAALGLLDTLFGLDKRPITVPLTGKPGEAALMNDPDVLRTFPQLIPDGHLFQANIPARLVLRLLFLKPGSYASGVKAPILFSIYGKDSVAPARPTVAYAKPATRGVIKWYNVGHFEIYYGEAFERAMQDYKQFIQECLPV</sequence>
<dbReference type="EMBL" id="JBFXLU010000061">
    <property type="protein sequence ID" value="KAL2846705.1"/>
    <property type="molecule type" value="Genomic_DNA"/>
</dbReference>
<dbReference type="Pfam" id="PF02129">
    <property type="entry name" value="Peptidase_S15"/>
    <property type="match status" value="1"/>
</dbReference>
<organism evidence="3 4">
    <name type="scientific">Aspergillus pseudoustus</name>
    <dbReference type="NCBI Taxonomy" id="1810923"/>
    <lineage>
        <taxon>Eukaryota</taxon>
        <taxon>Fungi</taxon>
        <taxon>Dikarya</taxon>
        <taxon>Ascomycota</taxon>
        <taxon>Pezizomycotina</taxon>
        <taxon>Eurotiomycetes</taxon>
        <taxon>Eurotiomycetidae</taxon>
        <taxon>Eurotiales</taxon>
        <taxon>Aspergillaceae</taxon>
        <taxon>Aspergillus</taxon>
        <taxon>Aspergillus subgen. Nidulantes</taxon>
    </lineage>
</organism>
<reference evidence="3 4" key="1">
    <citation type="submission" date="2024-07" db="EMBL/GenBank/DDBJ databases">
        <title>Section-level genome sequencing and comparative genomics of Aspergillus sections Usti and Cavernicolus.</title>
        <authorList>
            <consortium name="Lawrence Berkeley National Laboratory"/>
            <person name="Nybo J.L."/>
            <person name="Vesth T.C."/>
            <person name="Theobald S."/>
            <person name="Frisvad J.C."/>
            <person name="Larsen T.O."/>
            <person name="Kjaerboelling I."/>
            <person name="Rothschild-Mancinelli K."/>
            <person name="Lyhne E.K."/>
            <person name="Kogle M.E."/>
            <person name="Barry K."/>
            <person name="Clum A."/>
            <person name="Na H."/>
            <person name="Ledsgaard L."/>
            <person name="Lin J."/>
            <person name="Lipzen A."/>
            <person name="Kuo A."/>
            <person name="Riley R."/>
            <person name="Mondo S."/>
            <person name="Labutti K."/>
            <person name="Haridas S."/>
            <person name="Pangalinan J."/>
            <person name="Salamov A.A."/>
            <person name="Simmons B.A."/>
            <person name="Magnuson J.K."/>
            <person name="Chen J."/>
            <person name="Drula E."/>
            <person name="Henrissat B."/>
            <person name="Wiebenga A."/>
            <person name="Lubbers R.J."/>
            <person name="Gomes A.C."/>
            <person name="Makela M.R."/>
            <person name="Stajich J."/>
            <person name="Grigoriev I.V."/>
            <person name="Mortensen U.H."/>
            <person name="De Vries R.P."/>
            <person name="Baker S.E."/>
            <person name="Andersen M.R."/>
        </authorList>
    </citation>
    <scope>NUCLEOTIDE SEQUENCE [LARGE SCALE GENOMIC DNA]</scope>
    <source>
        <strain evidence="3 4">CBS 123904</strain>
    </source>
</reference>
<keyword evidence="1 3" id="KW-0378">Hydrolase</keyword>
<evidence type="ECO:0000313" key="3">
    <source>
        <dbReference type="EMBL" id="KAL2846705.1"/>
    </source>
</evidence>
<accession>A0ABR4K308</accession>
<evidence type="ECO:0000313" key="4">
    <source>
        <dbReference type="Proteomes" id="UP001610446"/>
    </source>
</evidence>
<dbReference type="PANTHER" id="PTHR22946:SF9">
    <property type="entry name" value="POLYKETIDE TRANSFERASE AF380"/>
    <property type="match status" value="1"/>
</dbReference>
<evidence type="ECO:0000259" key="2">
    <source>
        <dbReference type="Pfam" id="PF02129"/>
    </source>
</evidence>
<feature type="domain" description="Xaa-Pro dipeptidyl-peptidase-like" evidence="2">
    <location>
        <begin position="41"/>
        <end position="124"/>
    </location>
</feature>
<dbReference type="GO" id="GO:0016787">
    <property type="term" value="F:hydrolase activity"/>
    <property type="evidence" value="ECO:0007669"/>
    <property type="project" value="UniProtKB-KW"/>
</dbReference>
<dbReference type="InterPro" id="IPR050261">
    <property type="entry name" value="FrsA_esterase"/>
</dbReference>
<evidence type="ECO:0000256" key="1">
    <source>
        <dbReference type="ARBA" id="ARBA00022801"/>
    </source>
</evidence>
<protein>
    <submittedName>
        <fullName evidence="3">Alpha/Beta hydrolase protein</fullName>
    </submittedName>
</protein>
<gene>
    <name evidence="3" type="ORF">BJY01DRAFT_234505</name>
</gene>
<keyword evidence="4" id="KW-1185">Reference proteome</keyword>
<proteinExistence type="predicted"/>
<dbReference type="PANTHER" id="PTHR22946">
    <property type="entry name" value="DIENELACTONE HYDROLASE DOMAIN-CONTAINING PROTEIN-RELATED"/>
    <property type="match status" value="1"/>
</dbReference>
<name>A0ABR4K308_9EURO</name>
<dbReference type="SUPFAM" id="SSF53474">
    <property type="entry name" value="alpha/beta-Hydrolases"/>
    <property type="match status" value="1"/>
</dbReference>